<evidence type="ECO:0000313" key="5">
    <source>
        <dbReference type="Proteomes" id="UP000051015"/>
    </source>
</evidence>
<dbReference type="SUPFAM" id="SSF53850">
    <property type="entry name" value="Periplasmic binding protein-like II"/>
    <property type="match status" value="1"/>
</dbReference>
<keyword evidence="1" id="KW-0732">Signal</keyword>
<keyword evidence="2" id="KW-1133">Transmembrane helix</keyword>
<name>A0A0R2CWM5_9LACO</name>
<sequence>MLIMRKKYKSLIIAAAALFLCTILIVAVNLIFKSEPAKKNVLFVGVIPQNKPYSWYNHKKKLVGFNVELAKKIAQRNDMRTKFITGSREQLYSKFKHGKIQLLFLNKNPTTLNKDSYYKTNTYLYQPNLLLTVSNHKISNLDTLANRKVAISAHLDVPLTLQGKHIRFVQYSQPQKMLHDVLAKKVRAAVMSDYTYSSVLQKEPLFVNELSRNNPFPPIISQKIFGIMPVNKALLHKINASLNQFEQDGTLASLSQKFFKQDWSKQ</sequence>
<dbReference type="Pfam" id="PF00497">
    <property type="entry name" value="SBP_bac_3"/>
    <property type="match status" value="1"/>
</dbReference>
<dbReference type="Gene3D" id="3.40.190.10">
    <property type="entry name" value="Periplasmic binding protein-like II"/>
    <property type="match status" value="2"/>
</dbReference>
<evidence type="ECO:0000313" key="4">
    <source>
        <dbReference type="EMBL" id="KRM96168.1"/>
    </source>
</evidence>
<comment type="caution">
    <text evidence="4">The sequence shown here is derived from an EMBL/GenBank/DDBJ whole genome shotgun (WGS) entry which is preliminary data.</text>
</comment>
<dbReference type="PANTHER" id="PTHR35936">
    <property type="entry name" value="MEMBRANE-BOUND LYTIC MUREIN TRANSGLYCOSYLASE F"/>
    <property type="match status" value="1"/>
</dbReference>
<feature type="domain" description="Solute-binding protein family 3/N-terminal" evidence="3">
    <location>
        <begin position="41"/>
        <end position="262"/>
    </location>
</feature>
<dbReference type="Proteomes" id="UP000051015">
    <property type="component" value="Unassembled WGS sequence"/>
</dbReference>
<reference evidence="4 5" key="1">
    <citation type="journal article" date="2015" name="Genome Announc.">
        <title>Expanding the biotechnology potential of lactobacilli through comparative genomics of 213 strains and associated genera.</title>
        <authorList>
            <person name="Sun Z."/>
            <person name="Harris H.M."/>
            <person name="McCann A."/>
            <person name="Guo C."/>
            <person name="Argimon S."/>
            <person name="Zhang W."/>
            <person name="Yang X."/>
            <person name="Jeffery I.B."/>
            <person name="Cooney J.C."/>
            <person name="Kagawa T.F."/>
            <person name="Liu W."/>
            <person name="Song Y."/>
            <person name="Salvetti E."/>
            <person name="Wrobel A."/>
            <person name="Rasinkangas P."/>
            <person name="Parkhill J."/>
            <person name="Rea M.C."/>
            <person name="O'Sullivan O."/>
            <person name="Ritari J."/>
            <person name="Douillard F.P."/>
            <person name="Paul Ross R."/>
            <person name="Yang R."/>
            <person name="Briner A.E."/>
            <person name="Felis G.E."/>
            <person name="de Vos W.M."/>
            <person name="Barrangou R."/>
            <person name="Klaenhammer T.R."/>
            <person name="Caufield P.W."/>
            <person name="Cui Y."/>
            <person name="Zhang H."/>
            <person name="O'Toole P.W."/>
        </authorList>
    </citation>
    <scope>NUCLEOTIDE SEQUENCE [LARGE SCALE GENOMIC DNA]</scope>
    <source>
        <strain evidence="4 5">DSM 21051</strain>
    </source>
</reference>
<evidence type="ECO:0000259" key="3">
    <source>
        <dbReference type="SMART" id="SM00062"/>
    </source>
</evidence>
<evidence type="ECO:0000256" key="2">
    <source>
        <dbReference type="SAM" id="Phobius"/>
    </source>
</evidence>
<dbReference type="PATRIC" id="fig|1423725.3.peg.1007"/>
<keyword evidence="5" id="KW-1185">Reference proteome</keyword>
<dbReference type="EMBL" id="AYZD01000016">
    <property type="protein sequence ID" value="KRM96168.1"/>
    <property type="molecule type" value="Genomic_DNA"/>
</dbReference>
<dbReference type="AlphaFoldDB" id="A0A0R2CWM5"/>
<dbReference type="STRING" id="1423725.FC19_GL000977"/>
<keyword evidence="2" id="KW-0812">Transmembrane</keyword>
<feature type="transmembrane region" description="Helical" evidence="2">
    <location>
        <begin position="12"/>
        <end position="32"/>
    </location>
</feature>
<dbReference type="SMART" id="SM00062">
    <property type="entry name" value="PBPb"/>
    <property type="match status" value="1"/>
</dbReference>
<evidence type="ECO:0000256" key="1">
    <source>
        <dbReference type="ARBA" id="ARBA00022729"/>
    </source>
</evidence>
<gene>
    <name evidence="4" type="ORF">FC19_GL000977</name>
</gene>
<keyword evidence="2" id="KW-0472">Membrane</keyword>
<dbReference type="InterPro" id="IPR001638">
    <property type="entry name" value="Solute-binding_3/MltF_N"/>
</dbReference>
<proteinExistence type="predicted"/>
<organism evidence="4 5">
    <name type="scientific">Liquorilactobacillus aquaticus DSM 21051</name>
    <dbReference type="NCBI Taxonomy" id="1423725"/>
    <lineage>
        <taxon>Bacteria</taxon>
        <taxon>Bacillati</taxon>
        <taxon>Bacillota</taxon>
        <taxon>Bacilli</taxon>
        <taxon>Lactobacillales</taxon>
        <taxon>Lactobacillaceae</taxon>
        <taxon>Liquorilactobacillus</taxon>
    </lineage>
</organism>
<accession>A0A0R2CWM5</accession>
<protein>
    <recommendedName>
        <fullName evidence="3">Solute-binding protein family 3/N-terminal domain-containing protein</fullName>
    </recommendedName>
</protein>